<evidence type="ECO:0000313" key="3">
    <source>
        <dbReference type="Proteomes" id="UP000008743"/>
    </source>
</evidence>
<dbReference type="InParanoid" id="A0A0D2X4H7"/>
<proteinExistence type="predicted"/>
<sequence length="562" mass="58212">MLSAASSSSALASGCGALRVATLAASASASASPSSSSSSVQTRHASTSAAAAAAALSVASVAGSRRMFAISPFSSSSSSSSTVAPLASVHSRAPVFATASARGFHSHGAGSQALAKFPHRAIKAQRKAGTLPLDDKTAHVAPHPLVTPPFPRAVIAVPVPALPGAAPTKAMSTMAAAAATTAANANASIIVTYHPLRVVHEDFTRLTQLPTPNMPTLNNNFTVGTTEAMTPLDPFPVIDETATSPASVMVAKGRRTRGLASVERAFIPVSPAARTPLPQNVMARQALNLVPKSALPHGTDAKTRGTAAGALHVGPAKNAHDSSSSPSLEAAFLSHLTQAGRQALTERVNFYAADQERQARSTSVATSASAAQYPVAFSKYLQQQARPSRLQKTPAEHAVKAAEKAGLDAARAPSMTDPATIAKVRALRATTTKSTEELAKMFNVQKAVIRQVAPLTAEQQARHAPIGGVNSDSVPLLKRGESGVDQYIAWQSVRTAKRKLRRVTSDRKQQAEANVAILQSRPQPATQAPRKAPNWPAEWETSSKAADASSTSTPPAPSSSVW</sequence>
<evidence type="ECO:0000256" key="1">
    <source>
        <dbReference type="SAM" id="MobiDB-lite"/>
    </source>
</evidence>
<dbReference type="EMBL" id="KE346370">
    <property type="protein sequence ID" value="KJE96079.1"/>
    <property type="molecule type" value="Genomic_DNA"/>
</dbReference>
<organism evidence="2 3">
    <name type="scientific">Capsaspora owczarzaki (strain ATCC 30864)</name>
    <dbReference type="NCBI Taxonomy" id="595528"/>
    <lineage>
        <taxon>Eukaryota</taxon>
        <taxon>Filasterea</taxon>
        <taxon>Capsaspora</taxon>
    </lineage>
</organism>
<evidence type="ECO:0000313" key="2">
    <source>
        <dbReference type="EMBL" id="KJE96079.1"/>
    </source>
</evidence>
<dbReference type="AlphaFoldDB" id="A0A0D2X4H7"/>
<feature type="region of interest" description="Disordered" evidence="1">
    <location>
        <begin position="501"/>
        <end position="562"/>
    </location>
</feature>
<dbReference type="Proteomes" id="UP000008743">
    <property type="component" value="Unassembled WGS sequence"/>
</dbReference>
<reference evidence="3" key="1">
    <citation type="submission" date="2011-02" db="EMBL/GenBank/DDBJ databases">
        <title>The Genome Sequence of Capsaspora owczarzaki ATCC 30864.</title>
        <authorList>
            <person name="Russ C."/>
            <person name="Cuomo C."/>
            <person name="Burger G."/>
            <person name="Gray M.W."/>
            <person name="Holland P.W.H."/>
            <person name="King N."/>
            <person name="Lang F.B.F."/>
            <person name="Roger A.J."/>
            <person name="Ruiz-Trillo I."/>
            <person name="Young S.K."/>
            <person name="Zeng Q."/>
            <person name="Gargeya S."/>
            <person name="Alvarado L."/>
            <person name="Berlin A."/>
            <person name="Chapman S.B."/>
            <person name="Chen Z."/>
            <person name="Freedman E."/>
            <person name="Gellesch M."/>
            <person name="Goldberg J."/>
            <person name="Griggs A."/>
            <person name="Gujja S."/>
            <person name="Heilman E."/>
            <person name="Heiman D."/>
            <person name="Howarth C."/>
            <person name="Mehta T."/>
            <person name="Neiman D."/>
            <person name="Pearson M."/>
            <person name="Roberts A."/>
            <person name="Saif S."/>
            <person name="Shea T."/>
            <person name="Shenoy N."/>
            <person name="Sisk P."/>
            <person name="Stolte C."/>
            <person name="Sykes S."/>
            <person name="White J."/>
            <person name="Yandava C."/>
            <person name="Haas B."/>
            <person name="Nusbaum C."/>
            <person name="Birren B."/>
        </authorList>
    </citation>
    <scope>NUCLEOTIDE SEQUENCE</scope>
    <source>
        <strain evidence="3">ATCC 30864</strain>
    </source>
</reference>
<dbReference type="RefSeq" id="XP_004345200.1">
    <property type="nucleotide sequence ID" value="XM_004345150.2"/>
</dbReference>
<name>A0A0D2X4H7_CAPO3</name>
<keyword evidence="3" id="KW-1185">Reference proteome</keyword>
<gene>
    <name evidence="2" type="ORF">CAOG_006451</name>
</gene>
<protein>
    <submittedName>
        <fullName evidence="2">Uncharacterized protein</fullName>
    </submittedName>
</protein>
<feature type="compositionally biased region" description="Low complexity" evidence="1">
    <location>
        <begin position="542"/>
        <end position="562"/>
    </location>
</feature>
<accession>A0A0D2X4H7</accession>